<dbReference type="PATRIC" id="fig|186479.3.peg.3450"/>
<dbReference type="PANTHER" id="PTHR32243:SF18">
    <property type="entry name" value="INNER MEMBRANE ABC TRANSPORTER PERMEASE PROTEIN YCJP"/>
    <property type="match status" value="1"/>
</dbReference>
<feature type="transmembrane region" description="Helical" evidence="7">
    <location>
        <begin position="78"/>
        <end position="100"/>
    </location>
</feature>
<evidence type="ECO:0000256" key="5">
    <source>
        <dbReference type="ARBA" id="ARBA00022989"/>
    </source>
</evidence>
<name>A0A0P9DA97_9CHLR</name>
<dbReference type="SUPFAM" id="SSF161098">
    <property type="entry name" value="MetI-like"/>
    <property type="match status" value="1"/>
</dbReference>
<evidence type="ECO:0000256" key="2">
    <source>
        <dbReference type="ARBA" id="ARBA00022448"/>
    </source>
</evidence>
<evidence type="ECO:0000256" key="4">
    <source>
        <dbReference type="ARBA" id="ARBA00022692"/>
    </source>
</evidence>
<feature type="transmembrane region" description="Helical" evidence="7">
    <location>
        <begin position="186"/>
        <end position="208"/>
    </location>
</feature>
<gene>
    <name evidence="9" type="ORF">SE17_32300</name>
</gene>
<dbReference type="GO" id="GO:0005886">
    <property type="term" value="C:plasma membrane"/>
    <property type="evidence" value="ECO:0007669"/>
    <property type="project" value="UniProtKB-SubCell"/>
</dbReference>
<evidence type="ECO:0000256" key="6">
    <source>
        <dbReference type="ARBA" id="ARBA00023136"/>
    </source>
</evidence>
<dbReference type="Pfam" id="PF00528">
    <property type="entry name" value="BPD_transp_1"/>
    <property type="match status" value="1"/>
</dbReference>
<keyword evidence="10" id="KW-1185">Reference proteome</keyword>
<keyword evidence="6 7" id="KW-0472">Membrane</keyword>
<dbReference type="PANTHER" id="PTHR32243">
    <property type="entry name" value="MALTOSE TRANSPORT SYSTEM PERMEASE-RELATED"/>
    <property type="match status" value="1"/>
</dbReference>
<feature type="transmembrane region" description="Helical" evidence="7">
    <location>
        <begin position="112"/>
        <end position="130"/>
    </location>
</feature>
<dbReference type="InterPro" id="IPR000515">
    <property type="entry name" value="MetI-like"/>
</dbReference>
<dbReference type="AlphaFoldDB" id="A0A0P9DA97"/>
<feature type="transmembrane region" description="Helical" evidence="7">
    <location>
        <begin position="12"/>
        <end position="32"/>
    </location>
</feature>
<keyword evidence="5 7" id="KW-1133">Transmembrane helix</keyword>
<protein>
    <recommendedName>
        <fullName evidence="8">ABC transmembrane type-1 domain-containing protein</fullName>
    </recommendedName>
</protein>
<feature type="transmembrane region" description="Helical" evidence="7">
    <location>
        <begin position="142"/>
        <end position="165"/>
    </location>
</feature>
<dbReference type="EMBL" id="LJCR01001932">
    <property type="protein sequence ID" value="KPV49496.1"/>
    <property type="molecule type" value="Genomic_DNA"/>
</dbReference>
<sequence>MLRRSQREQLGLVLRILLMLPLLAFVLFPFYWVVITSFKTDLQIQRYSSIFWPEPWTLEQFRTLLFNTPYLMWFRNTVIVAVSSTALSVALAALAGYALARLKFRGAETLTTLLLITHLLPGSLLFIPLYRILVNIGIINSYAALIATYPTFLMPFATWVMLGYYRSIPEDLEDAAMIDGATRLGAFWRITLPLAAPALLSVTLFAFTNAWNEFLFAFVFITSENLKTLPVGLALLVFGDIYPWGQLMGASLRMAIPVVIVYIYAQRYLGEGLTAGSVKG</sequence>
<evidence type="ECO:0000313" key="10">
    <source>
        <dbReference type="Proteomes" id="UP000050509"/>
    </source>
</evidence>
<comment type="caution">
    <text evidence="9">The sequence shown here is derived from an EMBL/GenBank/DDBJ whole genome shotgun (WGS) entry which is preliminary data.</text>
</comment>
<dbReference type="InterPro" id="IPR050901">
    <property type="entry name" value="BP-dep_ABC_trans_perm"/>
</dbReference>
<dbReference type="CDD" id="cd06261">
    <property type="entry name" value="TM_PBP2"/>
    <property type="match status" value="1"/>
</dbReference>
<dbReference type="Proteomes" id="UP000050509">
    <property type="component" value="Unassembled WGS sequence"/>
</dbReference>
<evidence type="ECO:0000259" key="8">
    <source>
        <dbReference type="PROSITE" id="PS50928"/>
    </source>
</evidence>
<dbReference type="InterPro" id="IPR035906">
    <property type="entry name" value="MetI-like_sf"/>
</dbReference>
<feature type="domain" description="ABC transmembrane type-1" evidence="8">
    <location>
        <begin position="74"/>
        <end position="265"/>
    </location>
</feature>
<proteinExistence type="inferred from homology"/>
<accession>A0A0P9DA97</accession>
<organism evidence="9 10">
    <name type="scientific">Kouleothrix aurantiaca</name>
    <dbReference type="NCBI Taxonomy" id="186479"/>
    <lineage>
        <taxon>Bacteria</taxon>
        <taxon>Bacillati</taxon>
        <taxon>Chloroflexota</taxon>
        <taxon>Chloroflexia</taxon>
        <taxon>Chloroflexales</taxon>
        <taxon>Roseiflexineae</taxon>
        <taxon>Roseiflexaceae</taxon>
        <taxon>Kouleothrix</taxon>
    </lineage>
</organism>
<evidence type="ECO:0000256" key="7">
    <source>
        <dbReference type="RuleBase" id="RU363032"/>
    </source>
</evidence>
<dbReference type="Gene3D" id="1.10.3720.10">
    <property type="entry name" value="MetI-like"/>
    <property type="match status" value="1"/>
</dbReference>
<dbReference type="GO" id="GO:0055085">
    <property type="term" value="P:transmembrane transport"/>
    <property type="evidence" value="ECO:0007669"/>
    <property type="project" value="InterPro"/>
</dbReference>
<evidence type="ECO:0000256" key="3">
    <source>
        <dbReference type="ARBA" id="ARBA00022475"/>
    </source>
</evidence>
<keyword evidence="4 7" id="KW-0812">Transmembrane</keyword>
<evidence type="ECO:0000256" key="1">
    <source>
        <dbReference type="ARBA" id="ARBA00004651"/>
    </source>
</evidence>
<keyword evidence="2 7" id="KW-0813">Transport</keyword>
<evidence type="ECO:0000313" key="9">
    <source>
        <dbReference type="EMBL" id="KPV49496.1"/>
    </source>
</evidence>
<comment type="subcellular location">
    <subcellularLocation>
        <location evidence="1 7">Cell membrane</location>
        <topology evidence="1 7">Multi-pass membrane protein</topology>
    </subcellularLocation>
</comment>
<comment type="similarity">
    <text evidence="7">Belongs to the binding-protein-dependent transport system permease family.</text>
</comment>
<keyword evidence="3" id="KW-1003">Cell membrane</keyword>
<feature type="transmembrane region" description="Helical" evidence="7">
    <location>
        <begin position="250"/>
        <end position="269"/>
    </location>
</feature>
<reference evidence="9 10" key="1">
    <citation type="submission" date="2015-09" db="EMBL/GenBank/DDBJ databases">
        <title>Draft genome sequence of Kouleothrix aurantiaca JCM 19913.</title>
        <authorList>
            <person name="Hemp J."/>
        </authorList>
    </citation>
    <scope>NUCLEOTIDE SEQUENCE [LARGE SCALE GENOMIC DNA]</scope>
    <source>
        <strain evidence="9 10">COM-B</strain>
    </source>
</reference>
<dbReference type="PROSITE" id="PS50928">
    <property type="entry name" value="ABC_TM1"/>
    <property type="match status" value="1"/>
</dbReference>